<keyword evidence="1 3" id="KW-0378">Hydrolase</keyword>
<dbReference type="Gene3D" id="3.40.50.1820">
    <property type="entry name" value="alpha/beta hydrolase"/>
    <property type="match status" value="1"/>
</dbReference>
<evidence type="ECO:0000313" key="4">
    <source>
        <dbReference type="Proteomes" id="UP000264310"/>
    </source>
</evidence>
<organism evidence="3 4">
    <name type="scientific">Fulvimarina endophytica</name>
    <dbReference type="NCBI Taxonomy" id="2293836"/>
    <lineage>
        <taxon>Bacteria</taxon>
        <taxon>Pseudomonadati</taxon>
        <taxon>Pseudomonadota</taxon>
        <taxon>Alphaproteobacteria</taxon>
        <taxon>Hyphomicrobiales</taxon>
        <taxon>Aurantimonadaceae</taxon>
        <taxon>Fulvimarina</taxon>
    </lineage>
</organism>
<dbReference type="EMBL" id="QURL01000004">
    <property type="protein sequence ID" value="RFC63558.1"/>
    <property type="molecule type" value="Genomic_DNA"/>
</dbReference>
<dbReference type="RefSeq" id="WP_116683289.1">
    <property type="nucleotide sequence ID" value="NZ_QURL01000004.1"/>
</dbReference>
<dbReference type="AlphaFoldDB" id="A0A371X2V4"/>
<keyword evidence="4" id="KW-1185">Reference proteome</keyword>
<dbReference type="InterPro" id="IPR000073">
    <property type="entry name" value="AB_hydrolase_1"/>
</dbReference>
<dbReference type="OrthoDB" id="9812774at2"/>
<dbReference type="Pfam" id="PF00561">
    <property type="entry name" value="Abhydrolase_1"/>
    <property type="match status" value="1"/>
</dbReference>
<comment type="caution">
    <text evidence="3">The sequence shown here is derived from an EMBL/GenBank/DDBJ whole genome shotgun (WGS) entry which is preliminary data.</text>
</comment>
<dbReference type="InterPro" id="IPR029058">
    <property type="entry name" value="AB_hydrolase_fold"/>
</dbReference>
<evidence type="ECO:0000313" key="3">
    <source>
        <dbReference type="EMBL" id="RFC63558.1"/>
    </source>
</evidence>
<evidence type="ECO:0000259" key="2">
    <source>
        <dbReference type="Pfam" id="PF00561"/>
    </source>
</evidence>
<dbReference type="GO" id="GO:0016787">
    <property type="term" value="F:hydrolase activity"/>
    <property type="evidence" value="ECO:0007669"/>
    <property type="project" value="UniProtKB-KW"/>
</dbReference>
<dbReference type="PRINTS" id="PR00111">
    <property type="entry name" value="ABHYDROLASE"/>
</dbReference>
<proteinExistence type="predicted"/>
<dbReference type="SUPFAM" id="SSF53474">
    <property type="entry name" value="alpha/beta-Hydrolases"/>
    <property type="match status" value="1"/>
</dbReference>
<dbReference type="Proteomes" id="UP000264310">
    <property type="component" value="Unassembled WGS sequence"/>
</dbReference>
<dbReference type="PRINTS" id="PR00412">
    <property type="entry name" value="EPOXHYDRLASE"/>
</dbReference>
<reference evidence="3 4" key="1">
    <citation type="submission" date="2018-08" db="EMBL/GenBank/DDBJ databases">
        <title>Fulvimarina sp. 85, whole genome shotgun sequence.</title>
        <authorList>
            <person name="Tuo L."/>
        </authorList>
    </citation>
    <scope>NUCLEOTIDE SEQUENCE [LARGE SCALE GENOMIC DNA]</scope>
    <source>
        <strain evidence="3 4">85</strain>
    </source>
</reference>
<dbReference type="InterPro" id="IPR000639">
    <property type="entry name" value="Epox_hydrolase-like"/>
</dbReference>
<name>A0A371X2V4_9HYPH</name>
<gene>
    <name evidence="3" type="ORF">DYI37_11110</name>
</gene>
<evidence type="ECO:0000256" key="1">
    <source>
        <dbReference type="ARBA" id="ARBA00022801"/>
    </source>
</evidence>
<protein>
    <submittedName>
        <fullName evidence="3">Alpha/beta hydrolase</fullName>
    </submittedName>
</protein>
<dbReference type="PANTHER" id="PTHR43329">
    <property type="entry name" value="EPOXIDE HYDROLASE"/>
    <property type="match status" value="1"/>
</dbReference>
<accession>A0A371X2V4</accession>
<feature type="domain" description="AB hydrolase-1" evidence="2">
    <location>
        <begin position="26"/>
        <end position="281"/>
    </location>
</feature>
<sequence>MFEGFETRLIEGAGAEIFVRRKGEGPPLLLLHGYPQTGAMWAGLAPRLAECFEVIVPDLRGYGASSAPPNDPRNHAYSKRVMAEDMVAMMRTLGHERFQVAGHDRGGRVAYRMALDHPEVVERLAVLDIVPVAEVWERMNAKEALKTYHWPFLAQPEPIPETLIMADPVFYLDATMASWTKARDLSAFAPEALADYRASFRRRERVHAACCDYRAGATIDWELDRADRAAGRLIECPTLVLWGEDGIPSTGEDLLSIWSHWCERVEGEALVAGHFIVEENPGETWRALSTFFEA</sequence>